<name>A0AAQ4DEZ0_AMBAM</name>
<reference evidence="1 2" key="1">
    <citation type="journal article" date="2023" name="Arcadia Sci">
        <title>De novo assembly of a long-read Amblyomma americanum tick genome.</title>
        <authorList>
            <person name="Chou S."/>
            <person name="Poskanzer K.E."/>
            <person name="Rollins M."/>
            <person name="Thuy-Boun P.S."/>
        </authorList>
    </citation>
    <scope>NUCLEOTIDE SEQUENCE [LARGE SCALE GENOMIC DNA]</scope>
    <source>
        <strain evidence="1">F_SG_1</strain>
        <tissue evidence="1">Salivary glands</tissue>
    </source>
</reference>
<comment type="caution">
    <text evidence="1">The sequence shown here is derived from an EMBL/GenBank/DDBJ whole genome shotgun (WGS) entry which is preliminary data.</text>
</comment>
<dbReference type="EMBL" id="JARKHS020031606">
    <property type="protein sequence ID" value="KAK8761030.1"/>
    <property type="molecule type" value="Genomic_DNA"/>
</dbReference>
<organism evidence="1 2">
    <name type="scientific">Amblyomma americanum</name>
    <name type="common">Lone star tick</name>
    <dbReference type="NCBI Taxonomy" id="6943"/>
    <lineage>
        <taxon>Eukaryota</taxon>
        <taxon>Metazoa</taxon>
        <taxon>Ecdysozoa</taxon>
        <taxon>Arthropoda</taxon>
        <taxon>Chelicerata</taxon>
        <taxon>Arachnida</taxon>
        <taxon>Acari</taxon>
        <taxon>Parasitiformes</taxon>
        <taxon>Ixodida</taxon>
        <taxon>Ixodoidea</taxon>
        <taxon>Ixodidae</taxon>
        <taxon>Amblyomminae</taxon>
        <taxon>Amblyomma</taxon>
    </lineage>
</organism>
<protein>
    <submittedName>
        <fullName evidence="1">Uncharacterized protein</fullName>
    </submittedName>
</protein>
<proteinExistence type="predicted"/>
<sequence length="128" mass="13934">MCLLPGQNMGCWLVREGNRTVVADRSPVNDPRRRWQPGYIAARQFYRWCLVLRGSSGLVCADASSPNARAFVVRVPAVTNSVDDAQNAKHTAGQSGQKLGCWLAREGNRTVVADRSPVNAGKAESAQH</sequence>
<dbReference type="Proteomes" id="UP001321473">
    <property type="component" value="Unassembled WGS sequence"/>
</dbReference>
<evidence type="ECO:0000313" key="2">
    <source>
        <dbReference type="Proteomes" id="UP001321473"/>
    </source>
</evidence>
<dbReference type="AlphaFoldDB" id="A0AAQ4DEZ0"/>
<evidence type="ECO:0000313" key="1">
    <source>
        <dbReference type="EMBL" id="KAK8761030.1"/>
    </source>
</evidence>
<keyword evidence="2" id="KW-1185">Reference proteome</keyword>
<gene>
    <name evidence="1" type="ORF">V5799_027704</name>
</gene>
<accession>A0AAQ4DEZ0</accession>